<evidence type="ECO:0000313" key="3">
    <source>
        <dbReference type="Proteomes" id="UP000189161"/>
    </source>
</evidence>
<sequence length="131" mass="14565">MSTGAENIALYPKLKEQLAIENLHNVVTKNPVLEHAAFGKGNLTINGIFSRQEVDRLAQEWVGNGAIRNSDGGLTSADGTRRYRPAKNKSNSPYAITGVQANFERITQTYDKNKGKYIEKSESNLHFNVKE</sequence>
<feature type="region of interest" description="Disordered" evidence="1">
    <location>
        <begin position="69"/>
        <end position="91"/>
    </location>
</feature>
<protein>
    <recommendedName>
        <fullName evidence="4">Filamentous hemagglutinin</fullName>
    </recommendedName>
</protein>
<proteinExistence type="predicted"/>
<dbReference type="EMBL" id="MLHL01000063">
    <property type="protein sequence ID" value="OOF46837.1"/>
    <property type="molecule type" value="Genomic_DNA"/>
</dbReference>
<keyword evidence="3" id="KW-1185">Reference proteome</keyword>
<evidence type="ECO:0000256" key="1">
    <source>
        <dbReference type="SAM" id="MobiDB-lite"/>
    </source>
</evidence>
<evidence type="ECO:0000313" key="2">
    <source>
        <dbReference type="EMBL" id="OOF46837.1"/>
    </source>
</evidence>
<name>A0A1V3IX03_9PAST</name>
<gene>
    <name evidence="2" type="ORF">BKK52_10695</name>
</gene>
<evidence type="ECO:0008006" key="4">
    <source>
        <dbReference type="Google" id="ProtNLM"/>
    </source>
</evidence>
<dbReference type="AlphaFoldDB" id="A0A1V3IX03"/>
<dbReference type="Proteomes" id="UP000189161">
    <property type="component" value="Unassembled WGS sequence"/>
</dbReference>
<comment type="caution">
    <text evidence="2">The sequence shown here is derived from an EMBL/GenBank/DDBJ whole genome shotgun (WGS) entry which is preliminary data.</text>
</comment>
<accession>A0A1V3IX03</accession>
<reference evidence="2 3" key="1">
    <citation type="submission" date="2016-10" db="EMBL/GenBank/DDBJ databases">
        <title>Rodentibacter gen. nov. and new species.</title>
        <authorList>
            <person name="Christensen H."/>
        </authorList>
    </citation>
    <scope>NUCLEOTIDE SEQUENCE [LARGE SCALE GENOMIC DNA]</scope>
    <source>
        <strain evidence="2 3">H1987082031</strain>
    </source>
</reference>
<organism evidence="2 3">
    <name type="scientific">Rodentibacter trehalosifermentans</name>
    <dbReference type="NCBI Taxonomy" id="1908263"/>
    <lineage>
        <taxon>Bacteria</taxon>
        <taxon>Pseudomonadati</taxon>
        <taxon>Pseudomonadota</taxon>
        <taxon>Gammaproteobacteria</taxon>
        <taxon>Pasteurellales</taxon>
        <taxon>Pasteurellaceae</taxon>
        <taxon>Rodentibacter</taxon>
    </lineage>
</organism>